<keyword evidence="9 14" id="KW-0472">Membrane</keyword>
<evidence type="ECO:0000256" key="12">
    <source>
        <dbReference type="PROSITE-ProRule" id="PRU00782"/>
    </source>
</evidence>
<dbReference type="GO" id="GO:0003779">
    <property type="term" value="F:actin binding"/>
    <property type="evidence" value="ECO:0007669"/>
    <property type="project" value="UniProtKB-KW"/>
</dbReference>
<evidence type="ECO:0000256" key="13">
    <source>
        <dbReference type="SAM" id="MobiDB-lite"/>
    </source>
</evidence>
<dbReference type="Pfam" id="PF00063">
    <property type="entry name" value="Myosin_head"/>
    <property type="match status" value="1"/>
</dbReference>
<evidence type="ECO:0000313" key="17">
    <source>
        <dbReference type="EMBL" id="KAJ1917075.1"/>
    </source>
</evidence>
<keyword evidence="10 12" id="KW-0505">Motor protein</keyword>
<evidence type="ECO:0000256" key="6">
    <source>
        <dbReference type="ARBA" id="ARBA00022692"/>
    </source>
</evidence>
<dbReference type="PROSITE" id="PS51456">
    <property type="entry name" value="MYOSIN_MOTOR"/>
    <property type="match status" value="1"/>
</dbReference>
<dbReference type="GO" id="GO:0030428">
    <property type="term" value="C:cell septum"/>
    <property type="evidence" value="ECO:0007669"/>
    <property type="project" value="TreeGrafter"/>
</dbReference>
<feature type="transmembrane region" description="Helical" evidence="14">
    <location>
        <begin position="1907"/>
        <end position="1925"/>
    </location>
</feature>
<comment type="subcellular location">
    <subcellularLocation>
        <location evidence="1">Cell membrane</location>
        <topology evidence="1">Multi-pass membrane protein</topology>
    </subcellularLocation>
</comment>
<feature type="transmembrane region" description="Helical" evidence="14">
    <location>
        <begin position="1165"/>
        <end position="1188"/>
    </location>
</feature>
<keyword evidence="18" id="KW-1185">Reference proteome</keyword>
<protein>
    <recommendedName>
        <fullName evidence="2">chitin synthase</fullName>
        <ecNumber evidence="2">2.4.1.16</ecNumber>
    </recommendedName>
</protein>
<dbReference type="Gene3D" id="1.20.58.530">
    <property type="match status" value="1"/>
</dbReference>
<dbReference type="Gene3D" id="1.10.10.60">
    <property type="entry name" value="Homeodomain-like"/>
    <property type="match status" value="1"/>
</dbReference>
<dbReference type="GO" id="GO:0016459">
    <property type="term" value="C:myosin complex"/>
    <property type="evidence" value="ECO:0007669"/>
    <property type="project" value="UniProtKB-KW"/>
</dbReference>
<dbReference type="SUPFAM" id="SSF109715">
    <property type="entry name" value="DEK C-terminal domain"/>
    <property type="match status" value="1"/>
</dbReference>
<dbReference type="SMART" id="SM00242">
    <property type="entry name" value="MYSc"/>
    <property type="match status" value="1"/>
</dbReference>
<evidence type="ECO:0000256" key="2">
    <source>
        <dbReference type="ARBA" id="ARBA00012543"/>
    </source>
</evidence>
<keyword evidence="4" id="KW-0328">Glycosyltransferase</keyword>
<evidence type="ECO:0000256" key="4">
    <source>
        <dbReference type="ARBA" id="ARBA00022676"/>
    </source>
</evidence>
<dbReference type="SMART" id="SM01117">
    <property type="entry name" value="Cyt-b5"/>
    <property type="match status" value="2"/>
</dbReference>
<evidence type="ECO:0000256" key="9">
    <source>
        <dbReference type="ARBA" id="ARBA00023136"/>
    </source>
</evidence>
<dbReference type="PROSITE" id="PS51998">
    <property type="entry name" value="DEK_C"/>
    <property type="match status" value="1"/>
</dbReference>
<dbReference type="Gene3D" id="3.40.850.10">
    <property type="entry name" value="Kinesin motor domain"/>
    <property type="match status" value="1"/>
</dbReference>
<dbReference type="GO" id="GO:0031505">
    <property type="term" value="P:fungal-type cell wall organization"/>
    <property type="evidence" value="ECO:0007669"/>
    <property type="project" value="TreeGrafter"/>
</dbReference>
<evidence type="ECO:0000259" key="15">
    <source>
        <dbReference type="PROSITE" id="PS51456"/>
    </source>
</evidence>
<dbReference type="PANTHER" id="PTHR22914">
    <property type="entry name" value="CHITIN SYNTHASE"/>
    <property type="match status" value="1"/>
</dbReference>
<keyword evidence="8 12" id="KW-0518">Myosin</keyword>
<dbReference type="GO" id="GO:0005524">
    <property type="term" value="F:ATP binding"/>
    <property type="evidence" value="ECO:0007669"/>
    <property type="project" value="UniProtKB-UniRule"/>
</dbReference>
<evidence type="ECO:0000256" key="10">
    <source>
        <dbReference type="ARBA" id="ARBA00023175"/>
    </source>
</evidence>
<dbReference type="GO" id="GO:0006031">
    <property type="term" value="P:chitin biosynthetic process"/>
    <property type="evidence" value="ECO:0007669"/>
    <property type="project" value="TreeGrafter"/>
</dbReference>
<keyword evidence="11" id="KW-0325">Glycoprotein</keyword>
<dbReference type="Gene3D" id="3.10.120.10">
    <property type="entry name" value="Cytochrome b5-like heme/steroid binding domain"/>
    <property type="match status" value="1"/>
</dbReference>
<keyword evidence="6 14" id="KW-0812">Transmembrane</keyword>
<dbReference type="PRINTS" id="PR00193">
    <property type="entry name" value="MYOSINHEAVY"/>
</dbReference>
<keyword evidence="7 14" id="KW-1133">Transmembrane helix</keyword>
<evidence type="ECO:0000256" key="11">
    <source>
        <dbReference type="ARBA" id="ARBA00023180"/>
    </source>
</evidence>
<evidence type="ECO:0000256" key="3">
    <source>
        <dbReference type="ARBA" id="ARBA00022475"/>
    </source>
</evidence>
<dbReference type="Gene3D" id="1.10.10.820">
    <property type="match status" value="1"/>
</dbReference>
<proteinExistence type="inferred from homology"/>
<dbReference type="InterPro" id="IPR014876">
    <property type="entry name" value="DEK_C"/>
</dbReference>
<dbReference type="SUPFAM" id="SSF53448">
    <property type="entry name" value="Nucleotide-diphospho-sugar transferases"/>
    <property type="match status" value="1"/>
</dbReference>
<keyword evidence="12" id="KW-0547">Nucleotide-binding</keyword>
<feature type="transmembrane region" description="Helical" evidence="14">
    <location>
        <begin position="1871"/>
        <end position="1895"/>
    </location>
</feature>
<dbReference type="InterPro" id="IPR004835">
    <property type="entry name" value="Chitin_synth"/>
</dbReference>
<keyword evidence="12" id="KW-0067">ATP-binding</keyword>
<keyword evidence="5" id="KW-0808">Transferase</keyword>
<organism evidence="17 18">
    <name type="scientific">Mycoemilia scoparia</name>
    <dbReference type="NCBI Taxonomy" id="417184"/>
    <lineage>
        <taxon>Eukaryota</taxon>
        <taxon>Fungi</taxon>
        <taxon>Fungi incertae sedis</taxon>
        <taxon>Zoopagomycota</taxon>
        <taxon>Kickxellomycotina</taxon>
        <taxon>Kickxellomycetes</taxon>
        <taxon>Kickxellales</taxon>
        <taxon>Kickxellaceae</taxon>
        <taxon>Mycoemilia</taxon>
    </lineage>
</organism>
<dbReference type="SUPFAM" id="SSF52540">
    <property type="entry name" value="P-loop containing nucleoside triphosphate hydrolases"/>
    <property type="match status" value="1"/>
</dbReference>
<reference evidence="17" key="1">
    <citation type="submission" date="2022-07" db="EMBL/GenBank/DDBJ databases">
        <title>Phylogenomic reconstructions and comparative analyses of Kickxellomycotina fungi.</title>
        <authorList>
            <person name="Reynolds N.K."/>
            <person name="Stajich J.E."/>
            <person name="Barry K."/>
            <person name="Grigoriev I.V."/>
            <person name="Crous P."/>
            <person name="Smith M.E."/>
        </authorList>
    </citation>
    <scope>NUCLEOTIDE SEQUENCE</scope>
    <source>
        <strain evidence="17">NBRC 100468</strain>
    </source>
</reference>
<keyword evidence="3" id="KW-1003">Cell membrane</keyword>
<evidence type="ECO:0000259" key="16">
    <source>
        <dbReference type="PROSITE" id="PS51998"/>
    </source>
</evidence>
<evidence type="ECO:0000256" key="8">
    <source>
        <dbReference type="ARBA" id="ARBA00023123"/>
    </source>
</evidence>
<dbReference type="GO" id="GO:0003774">
    <property type="term" value="F:cytoskeletal motor activity"/>
    <property type="evidence" value="ECO:0007669"/>
    <property type="project" value="UniProtKB-UniRule"/>
</dbReference>
<feature type="binding site" evidence="12">
    <location>
        <begin position="120"/>
        <end position="127"/>
    </location>
    <ligand>
        <name>ATP</name>
        <dbReference type="ChEBI" id="CHEBI:30616"/>
    </ligand>
</feature>
<dbReference type="PANTHER" id="PTHR22914:SF13">
    <property type="entry name" value="CHITIN SYNTHASE"/>
    <property type="match status" value="1"/>
</dbReference>
<evidence type="ECO:0000313" key="18">
    <source>
        <dbReference type="Proteomes" id="UP001150538"/>
    </source>
</evidence>
<dbReference type="SUPFAM" id="SSF55856">
    <property type="entry name" value="Cytochrome b5-like heme/steroid binding domain"/>
    <property type="match status" value="1"/>
</dbReference>
<name>A0A9W8A1C6_9FUNG</name>
<feature type="domain" description="Myosin motor" evidence="15">
    <location>
        <begin position="16"/>
        <end position="480"/>
    </location>
</feature>
<dbReference type="Proteomes" id="UP001150538">
    <property type="component" value="Unassembled WGS sequence"/>
</dbReference>
<feature type="compositionally biased region" description="Low complexity" evidence="13">
    <location>
        <begin position="2275"/>
        <end position="2323"/>
    </location>
</feature>
<dbReference type="Pfam" id="PF03142">
    <property type="entry name" value="Chitin_synth_2"/>
    <property type="match status" value="1"/>
</dbReference>
<dbReference type="InterPro" id="IPR036400">
    <property type="entry name" value="Cyt_B5-like_heme/steroid_sf"/>
</dbReference>
<feature type="region of interest" description="Disordered" evidence="13">
    <location>
        <begin position="868"/>
        <end position="891"/>
    </location>
</feature>
<dbReference type="GO" id="GO:0004100">
    <property type="term" value="F:chitin synthase activity"/>
    <property type="evidence" value="ECO:0007669"/>
    <property type="project" value="UniProtKB-EC"/>
</dbReference>
<comment type="caution">
    <text evidence="17">The sequence shown here is derived from an EMBL/GenBank/DDBJ whole genome shotgun (WGS) entry which is preliminary data.</text>
</comment>
<feature type="transmembrane region" description="Helical" evidence="14">
    <location>
        <begin position="1483"/>
        <end position="1502"/>
    </location>
</feature>
<dbReference type="EMBL" id="JANBPU010000082">
    <property type="protein sequence ID" value="KAJ1917075.1"/>
    <property type="molecule type" value="Genomic_DNA"/>
</dbReference>
<dbReference type="OrthoDB" id="370884at2759"/>
<dbReference type="Gene3D" id="1.20.120.720">
    <property type="entry name" value="Myosin VI head, motor domain, U50 subdomain"/>
    <property type="match status" value="1"/>
</dbReference>
<evidence type="ECO:0000256" key="14">
    <source>
        <dbReference type="SAM" id="Phobius"/>
    </source>
</evidence>
<dbReference type="GO" id="GO:0005886">
    <property type="term" value="C:plasma membrane"/>
    <property type="evidence" value="ECO:0007669"/>
    <property type="project" value="UniProtKB-SubCell"/>
</dbReference>
<comment type="caution">
    <text evidence="12">Lacks conserved residue(s) required for the propagation of feature annotation.</text>
</comment>
<dbReference type="InterPro" id="IPR036961">
    <property type="entry name" value="Kinesin_motor_dom_sf"/>
</dbReference>
<feature type="region of interest" description="Disordered" evidence="13">
    <location>
        <begin position="544"/>
        <end position="580"/>
    </location>
</feature>
<feature type="region of interest" description="Disordered" evidence="13">
    <location>
        <begin position="2188"/>
        <end position="2323"/>
    </location>
</feature>
<evidence type="ECO:0000256" key="5">
    <source>
        <dbReference type="ARBA" id="ARBA00022679"/>
    </source>
</evidence>
<feature type="compositionally biased region" description="Polar residues" evidence="13">
    <location>
        <begin position="2197"/>
        <end position="2212"/>
    </location>
</feature>
<sequence>MSHFQPINGGDADDAWDLSKLPQASEITSEEVISILSNKFTSTTSPQTYASIGARTLISINPLEPHDSNSDSNAQLYITDYRDTDPIDRPSLPAHIFKVAEQAYLHMRQTHINQTIVFTGETGSGKTEQRRLAMRLFSLMRSQSKKDSKLHHKIQCADIVLEAFTHAKTVEHNNASRIGTYYELQYDQQGRTAGLNTFVYLLEKSRLAKVPAGERNFHILYYLVKGASAGERSQFGLVDSQANQLSSHLNTSGRISTITGGSPTNSTASSLTEKFGLLSGPGVIHTIPGFDDAGQFSELTSAMAHLGFNKKIQSRIFGLLAAILNLSNVQFESESSSNNNNDTSNSAGSSSSATVKNFQLLEHISIQLGINAMDLEDILTKKTTKLNREHYTAYLDCPSAKARTNDLCRVLYSLLLNWVVDFINNKLAASRDSAGKFLNHIGLVDVPGYQRHSNNTIEEAALNFDSLCVNYTNECLHHLFLGKSMDDGSAEYLIEGLDSTLDIFTFDNFGTEIADIQRKADLQRLDLFSNRKCGLFPIMDRQANQINHKPGSSNSNRKSQRKTKRLTGGDRVSDFEEFDPNLGDSKDASYQLLSVFCRYQQDNPNPSFVYGKNKNQLNNFGIKHFWNTPATRSSSSSSSSGEDQKEEANGGSDVVTSYSIEDFVAKNLDSLSSDFIEAFRSNVKGNWDTADHKEIDADTAAAAAAAAAPISGCSNTFISGLFNHKSVIIESDKHSRVSSALTLCVPFRQPSTFASATAAAAAASSINNPAAPPIPSFTKKVTCVVTQLYASITDLLKTVDNSLLWFVVCLRPNYENLAGQTNYQAMYNQISWAYSLDKIVRRKSKYEFSVSMKHQDFCKRYQRIIKDNVPNSNNGRNGDDTKSNTSNGFSGDDVDANQEKCLALKEVLGFSDSQFAIGNSKVFMDFDTWRFIDDPIRGKERRETIMAYNNKKHNSSAAFTTTDDNGGEAVTDSSGGALGVNSLNGASQPSLPLHNVPMHPRLAQLRGGMLQQQQQQLKVGDRGAGGRFNREFRASDLMSIYSDDEDGSDFGDSVSARHNPYLHPSQSSSASLVAAAAAATNNKGGGYYQNHLNSSSNNSIYEEDRFSGSNTLANTNTRDEKQDVGIVTFADEKKRRRATTKHIQSTETDADNNAGRKLTKTRRTWLFFVKATTFWVPSSLLKSVGSLTRKDQRTAWREKLALCIIIFFACAFIIFWIAIFGLILCPHQNIFSVDELSSHNKPGDAYISVRGEVFDITGFNHISTEVSYKYISDPDMNYLGKDRSDWFPLQLSAVCPGFDINPTFALQPKSKPYSIADYHDHRFYKHPDGPAYNYYQYVLMRKLRSSHAKGHVAYKPQTVYKQGQGNGSPLPNSGRRFWAIVNNDIFDLSSYINSNGGGVPFVITPDGDEKLTNTTNVPGMDFLDDDIVRLFSENSGQDISRQWNYLARKDSKRITKHYNCFRSAYYVGRVDHRSSARCYVANYLLLAFSVILVAIIFVKFLASLSFGNRKEPEPHENFVILNVPCYTEGEESLKKTIESLTSLKYDDKRKLIFIVCDGMIMGSGNDQPTPQIVLNILGVSPDQDPEPLSFLSLGEGRKQHNMGKVYSGLTEHSGHIVPYIVVVKCGTPNERDRPGNRGKRDSQILLMRFFNKVHFDLPMTPLELEMYHQIKNIIGVDPHLYEFVLMIDADTYVFPESLTSLVDTMVKDSKTMGLCGETQLANAKQSWITMMQVYEYFISHHMAKAFESLFGSVTCLPGCFSLYRLKSPENKALLIAHPIIEQYSVTEVNTLHMKNLLHLGEDRYLTTLMLKNFPYHKNKFTSEAQCRTNAPDSWRVLLSQRRRWINSTVHNLFELIFLPHLCGFCCFSMRFVIFIDLLSTMVMPATVVYLGYLIYTLVMADSKLPYVSLYLLAAIYGLQALVFILRRQWQHIGWMVVYLLATPLFAFMIPVYSFWHFDDFSWGRTRVIIGESGRKHVYVVDDHKFDPSTIPVRKWSEYENGINSMPAPDMAGDTQSVYYESDFDSISQYGNGSIGRGGDGGSVVGGRRMGIYNLRSNNNNNSSIRPGSAVGNYPQSMSRYFDNNTATVYMDMPYQFNNNFVGGLSMVPPHHQGAAMSTTSLAIPPPSATGFNGSHHQPMMSPMMGINPYGNYSAANNYSSGGDGMRAGSPQYPSQLQNYLQQHYNAYGSPTGIRPMSPQQYYNNYNDQTTRPMTPVQPQQQSHHSPVMSPRNIAYSPNATNPMILQPQPNPSSHPRQFGSHNRRKGNNHGRNDSSSDTNSQASSSSSSRSSPKQHQQQISTTESSGYNNNNSSSSSSGVWPSKVSDSTLKKAIIKIIKNSDLTVATKKSIRDQVVAKFGFGEQEAKQRRKFINDTITECL</sequence>
<accession>A0A9W8A1C6</accession>
<dbReference type="EC" id="2.4.1.16" evidence="2"/>
<dbReference type="InterPro" id="IPR001199">
    <property type="entry name" value="Cyt_B5-like_heme/steroid-bd"/>
</dbReference>
<dbReference type="InterPro" id="IPR029044">
    <property type="entry name" value="Nucleotide-diphossugar_trans"/>
</dbReference>
<evidence type="ECO:0000256" key="7">
    <source>
        <dbReference type="ARBA" id="ARBA00022989"/>
    </source>
</evidence>
<dbReference type="InterPro" id="IPR027417">
    <property type="entry name" value="P-loop_NTPase"/>
</dbReference>
<dbReference type="InterPro" id="IPR001609">
    <property type="entry name" value="Myosin_head_motor_dom-like"/>
</dbReference>
<feature type="domain" description="DEK-C" evidence="16">
    <location>
        <begin position="2323"/>
        <end position="2380"/>
    </location>
</feature>
<feature type="compositionally biased region" description="Polar residues" evidence="13">
    <location>
        <begin position="544"/>
        <end position="557"/>
    </location>
</feature>
<feature type="region of interest" description="Disordered" evidence="13">
    <location>
        <begin position="631"/>
        <end position="652"/>
    </location>
</feature>
<feature type="transmembrane region" description="Helical" evidence="14">
    <location>
        <begin position="1200"/>
        <end position="1224"/>
    </location>
</feature>
<feature type="transmembrane region" description="Helical" evidence="14">
    <location>
        <begin position="1932"/>
        <end position="1955"/>
    </location>
</feature>
<evidence type="ECO:0000256" key="1">
    <source>
        <dbReference type="ARBA" id="ARBA00004651"/>
    </source>
</evidence>
<feature type="compositionally biased region" description="Low complexity" evidence="13">
    <location>
        <begin position="2216"/>
        <end position="2230"/>
    </location>
</feature>
<comment type="similarity">
    <text evidence="12">Belongs to the TRAFAC class myosin-kinesin ATPase superfamily. Myosin family.</text>
</comment>
<keyword evidence="12" id="KW-0009">Actin-binding</keyword>
<gene>
    <name evidence="17" type="ORF">H4219_003419</name>
</gene>
<dbReference type="Pfam" id="PF08766">
    <property type="entry name" value="DEK_C"/>
    <property type="match status" value="1"/>
</dbReference>